<reference evidence="1" key="1">
    <citation type="journal article" date="2021" name="Open Biol.">
        <title>Shared evolutionary footprints suggest mitochondrial oxidative damage underlies multiple complex I losses in fungi.</title>
        <authorList>
            <person name="Schikora-Tamarit M.A."/>
            <person name="Marcet-Houben M."/>
            <person name="Nosek J."/>
            <person name="Gabaldon T."/>
        </authorList>
    </citation>
    <scope>NUCLEOTIDE SEQUENCE</scope>
    <source>
        <strain evidence="1">CBS2887</strain>
    </source>
</reference>
<dbReference type="Proteomes" id="UP000774326">
    <property type="component" value="Unassembled WGS sequence"/>
</dbReference>
<accession>A0A9P8Q6W2</accession>
<name>A0A9P8Q6W2_WICPI</name>
<dbReference type="AlphaFoldDB" id="A0A9P8Q6W2"/>
<reference evidence="1" key="2">
    <citation type="submission" date="2021-01" db="EMBL/GenBank/DDBJ databases">
        <authorList>
            <person name="Schikora-Tamarit M.A."/>
        </authorList>
    </citation>
    <scope>NUCLEOTIDE SEQUENCE</scope>
    <source>
        <strain evidence="1">CBS2887</strain>
    </source>
</reference>
<gene>
    <name evidence="1" type="ORF">WICPIJ_004972</name>
</gene>
<organism evidence="1 2">
    <name type="scientific">Wickerhamomyces pijperi</name>
    <name type="common">Yeast</name>
    <name type="synonym">Pichia pijperi</name>
    <dbReference type="NCBI Taxonomy" id="599730"/>
    <lineage>
        <taxon>Eukaryota</taxon>
        <taxon>Fungi</taxon>
        <taxon>Dikarya</taxon>
        <taxon>Ascomycota</taxon>
        <taxon>Saccharomycotina</taxon>
        <taxon>Saccharomycetes</taxon>
        <taxon>Phaffomycetales</taxon>
        <taxon>Wickerhamomycetaceae</taxon>
        <taxon>Wickerhamomyces</taxon>
    </lineage>
</organism>
<keyword evidence="2" id="KW-1185">Reference proteome</keyword>
<dbReference type="EMBL" id="JAEUBG010002791">
    <property type="protein sequence ID" value="KAH3684070.1"/>
    <property type="molecule type" value="Genomic_DNA"/>
</dbReference>
<proteinExistence type="predicted"/>
<sequence>MLFPSDPTSLTTSVLWMETSLKADISTSWNTLTSEVSLPNFIGGVTWSVFTGRGIPIIGTGIKQFKPIGVIFQDRVPQQDIDLLEIFGSEGENWDLLVKSIDRVKSRLAFVKFKSFSASFDIEIFLISNRPMSELYEIGEILSATVCSGDSFKLIVMMEDCKVMLLFLFLDEFGIADELNFEDDFNLAKDANNWSK</sequence>
<evidence type="ECO:0000313" key="1">
    <source>
        <dbReference type="EMBL" id="KAH3684070.1"/>
    </source>
</evidence>
<protein>
    <submittedName>
        <fullName evidence="1">Uncharacterized protein</fullName>
    </submittedName>
</protein>
<comment type="caution">
    <text evidence="1">The sequence shown here is derived from an EMBL/GenBank/DDBJ whole genome shotgun (WGS) entry which is preliminary data.</text>
</comment>
<evidence type="ECO:0000313" key="2">
    <source>
        <dbReference type="Proteomes" id="UP000774326"/>
    </source>
</evidence>